<dbReference type="InterPro" id="IPR029058">
    <property type="entry name" value="AB_hydrolase_fold"/>
</dbReference>
<feature type="compositionally biased region" description="Low complexity" evidence="1">
    <location>
        <begin position="846"/>
        <end position="856"/>
    </location>
</feature>
<feature type="compositionally biased region" description="Low complexity" evidence="1">
    <location>
        <begin position="272"/>
        <end position="284"/>
    </location>
</feature>
<evidence type="ECO:0000313" key="2">
    <source>
        <dbReference type="EMBL" id="KAF5312120.1"/>
    </source>
</evidence>
<feature type="region of interest" description="Disordered" evidence="1">
    <location>
        <begin position="1614"/>
        <end position="1696"/>
    </location>
</feature>
<evidence type="ECO:0000313" key="3">
    <source>
        <dbReference type="Proteomes" id="UP000567179"/>
    </source>
</evidence>
<feature type="region of interest" description="Disordered" evidence="1">
    <location>
        <begin position="120"/>
        <end position="187"/>
    </location>
</feature>
<feature type="compositionally biased region" description="Low complexity" evidence="1">
    <location>
        <begin position="1118"/>
        <end position="1141"/>
    </location>
</feature>
<gene>
    <name evidence="2" type="ORF">D9619_003047</name>
</gene>
<organism evidence="2 3">
    <name type="scientific">Psilocybe cf. subviscida</name>
    <dbReference type="NCBI Taxonomy" id="2480587"/>
    <lineage>
        <taxon>Eukaryota</taxon>
        <taxon>Fungi</taxon>
        <taxon>Dikarya</taxon>
        <taxon>Basidiomycota</taxon>
        <taxon>Agaricomycotina</taxon>
        <taxon>Agaricomycetes</taxon>
        <taxon>Agaricomycetidae</taxon>
        <taxon>Agaricales</taxon>
        <taxon>Agaricineae</taxon>
        <taxon>Strophariaceae</taxon>
        <taxon>Psilocybe</taxon>
    </lineage>
</organism>
<feature type="region of interest" description="Disordered" evidence="1">
    <location>
        <begin position="82"/>
        <end position="101"/>
    </location>
</feature>
<accession>A0A8H5AWD1</accession>
<sequence length="1814" mass="197821">MLLIWRQKRRVVSLNQSKSMYTRTPRKSSSFLSLRQKDRSEPPPTAYNATVASSSTSPSSYFDVYPRPKSASLGRSIKNRIRGASISKSTPPPVSSPALYTEPDSIYDDVAANTYAFPSFDPTSDITPPYPSSPTNGTYHRTRSRTGPSGKPAWQQPVPAVPQLRLSNSSSTQHTETPPRTPDDYRRSIDSLSVFPDLVAAPIPGVETMDALVDGMNGGDGFIAPRRNASQSRFGIPGHHPLYQPPLPTPPPGIVLGGGKARKTLARKTSMSEDSSSDDSYSLSTAVPRNRRRHTRPTPSRSASSSTVISPPPARTPPGGSPGGARSIDHNHAPPPPTLARRPTTASAIERRKSVVPSISEIIRNHAPAEAQTRSRPSTIRSSSMYSPSVQSHATVHEEAESEPEPLTREEEAQLLSRSSIDSVADEVQRTIRNQSLPKPPPPPPPPPPSFSSAFINRQSFISDNSSSIYSPRSDPGAAPSLYSVSAPSSYLPPPSPLEGTNFLSMVKNSPAHAVAQYLRSARLTTLLKLTRSPHASQDNPLTVSLSDLGNPAGYPVVVFLGLGCVRHIMGLYDEMAECMGLRLITIDRWGLGRTEPRSKSAKGIMQWASVVEEVLDLLRIDQVSIMAHSAGAPYALSFANKLPSRIRGDICLLAPWVGGSEGTGSYKWLKYVPNSILKTAQAAEWKIQAWMIGKPPTIAYEGIGYTAPPVSKSANSSRRPSPARQGKPANGVITVSDARPRPSIGSGFSTFSEYDDLGDFDGRFESRSTLGSKSRPSSQYGHNLSQRADGNIVVAKRKTSRGILERLKGASITSPMIPATEKDRSSGGKKLKGLRSMGSLRSKNSASAAISEPSSPRLPDPMHIDVGLGLEDMSWINKSVESSLATPVHQIYSTPTSNRRSSGRRSISFTSSKSPPRLPVPSSPSPSTFTTSFTQPAQSSGASGVSNKSGQHQVALGNALIAASHAESANGTYNDLLQILNHENHSWGFSYAAYPHKVRVWYGDRDEKIAENAVRWMERTMGPEKCSVKVVKGADHGLMYRSSAVVDVLEWIVAAWREESQSIMSGNGAEPPVCTHNLPTLRLTTKKEGANKGRCGQTPECKTFIWEDELPGHSRAAPEAPTTPASSQQTMPSQSMSQASYGSQGFNTPARKRAAPFGDDDDLHSPFVTTNQGPFTPNKRVKMEGSSSWLGQAWAPPSPTTPSQPSGSQNTVTSPSGDGDESLEQIISHLHELPAYIRKLQRKKIAAEKSSEVKSRKIAELQKEVERRKYERRVSEWKAELVIAANTYPALSCHYKAQHSLSTTHNTGATPALVGMAASARPSPLPRRAMALKRADGEPLTRMDIQYDVLHAIFSDSHPVFSNPYGDTEGESKLTFRDLYIQAILRSPKATKALKDKMHESDTFSEDFAMLSLLVNVGRVNTTMSFFPEMKTTIRTYHPVPSLQRTNGNMQDAPRIKLILKTSVLEDEAKNPPVTIPEVLAQCKMGQPPSTSVTNLIFVLSHHSAVVGQSHFAGRVDFLDLFLRTEFSSASRAQAFLWLCFNYLESPSSEDDYDEEPAPNPFSDPSKPTSPPSLELLSTEAILAENQESEEDAETLRKLSSQRSGIVETLSTKGAAKAHAKDKASVNGSVMGDDEEMAPPPPVEEPKAKGKRAVPTISLKGKAKRGPALKEKRSAVVVEEKPREKEEAGMVVEGDDDDEMLDAFLKQRLLPMSERQQKLLERQERSLNLFKSLQAAPLPAQKKEHLNGSLRQHRYSPYEMSRSLSPSRHARHSRNSQPRSVLQQAYKILSTDPLVDSDDEAQGESYTREDYSK</sequence>
<feature type="region of interest" description="Disordered" evidence="1">
    <location>
        <begin position="766"/>
        <end position="786"/>
    </location>
</feature>
<dbReference type="EMBL" id="JAACJJ010000056">
    <property type="protein sequence ID" value="KAF5312120.1"/>
    <property type="molecule type" value="Genomic_DNA"/>
</dbReference>
<proteinExistence type="predicted"/>
<feature type="compositionally biased region" description="Low complexity" evidence="1">
    <location>
        <begin position="712"/>
        <end position="725"/>
    </location>
</feature>
<feature type="region of interest" description="Disordered" evidence="1">
    <location>
        <begin position="20"/>
        <end position="65"/>
    </location>
</feature>
<feature type="compositionally biased region" description="Low complexity" evidence="1">
    <location>
        <begin position="894"/>
        <end position="916"/>
    </location>
</feature>
<feature type="compositionally biased region" description="Pro residues" evidence="1">
    <location>
        <begin position="438"/>
        <end position="450"/>
    </location>
</feature>
<feature type="region of interest" description="Disordered" evidence="1">
    <location>
        <begin position="892"/>
        <end position="950"/>
    </location>
</feature>
<protein>
    <recommendedName>
        <fullName evidence="4">AB hydrolase-1 domain-containing protein</fullName>
    </recommendedName>
</protein>
<feature type="region of interest" description="Disordered" evidence="1">
    <location>
        <begin position="230"/>
        <end position="454"/>
    </location>
</feature>
<feature type="compositionally biased region" description="Low complexity" evidence="1">
    <location>
        <begin position="152"/>
        <end position="163"/>
    </location>
</feature>
<dbReference type="Gene3D" id="3.40.50.1820">
    <property type="entry name" value="alpha/beta hydrolase"/>
    <property type="match status" value="1"/>
</dbReference>
<feature type="compositionally biased region" description="Polar residues" evidence="1">
    <location>
        <begin position="165"/>
        <end position="178"/>
    </location>
</feature>
<feature type="region of interest" description="Disordered" evidence="1">
    <location>
        <begin position="1735"/>
        <end position="1814"/>
    </location>
</feature>
<dbReference type="OrthoDB" id="435520at2759"/>
<feature type="compositionally biased region" description="Low complexity" evidence="1">
    <location>
        <begin position="926"/>
        <end position="941"/>
    </location>
</feature>
<feature type="compositionally biased region" description="Polar residues" evidence="1">
    <location>
        <begin position="768"/>
        <end position="786"/>
    </location>
</feature>
<feature type="region of interest" description="Disordered" evidence="1">
    <location>
        <begin position="1550"/>
        <end position="1574"/>
    </location>
</feature>
<keyword evidence="3" id="KW-1185">Reference proteome</keyword>
<feature type="compositionally biased region" description="Low complexity" evidence="1">
    <location>
        <begin position="297"/>
        <end position="309"/>
    </location>
</feature>
<dbReference type="GO" id="GO:0031011">
    <property type="term" value="C:Ino80 complex"/>
    <property type="evidence" value="ECO:0007669"/>
    <property type="project" value="InterPro"/>
</dbReference>
<comment type="caution">
    <text evidence="2">The sequence shown here is derived from an EMBL/GenBank/DDBJ whole genome shotgun (WGS) entry which is preliminary data.</text>
</comment>
<reference evidence="2 3" key="1">
    <citation type="journal article" date="2020" name="ISME J.">
        <title>Uncovering the hidden diversity of litter-decomposition mechanisms in mushroom-forming fungi.</title>
        <authorList>
            <person name="Floudas D."/>
            <person name="Bentzer J."/>
            <person name="Ahren D."/>
            <person name="Johansson T."/>
            <person name="Persson P."/>
            <person name="Tunlid A."/>
        </authorList>
    </citation>
    <scope>NUCLEOTIDE SEQUENCE [LARGE SCALE GENOMIC DNA]</scope>
    <source>
        <strain evidence="2 3">CBS 101986</strain>
    </source>
</reference>
<feature type="region of interest" description="Disordered" evidence="1">
    <location>
        <begin position="818"/>
        <end position="864"/>
    </location>
</feature>
<dbReference type="SUPFAM" id="SSF53474">
    <property type="entry name" value="alpha/beta-Hydrolases"/>
    <property type="match status" value="1"/>
</dbReference>
<dbReference type="Proteomes" id="UP000567179">
    <property type="component" value="Unassembled WGS sequence"/>
</dbReference>
<dbReference type="PANTHER" id="PTHR37287">
    <property type="entry name" value="INO EIGHTY SUBUNIT 1"/>
    <property type="match status" value="1"/>
</dbReference>
<name>A0A8H5AWD1_9AGAR</name>
<feature type="region of interest" description="Disordered" evidence="1">
    <location>
        <begin position="711"/>
        <end position="750"/>
    </location>
</feature>
<feature type="compositionally biased region" description="Pro residues" evidence="1">
    <location>
        <begin position="310"/>
        <end position="320"/>
    </location>
</feature>
<feature type="compositionally biased region" description="Basic and acidic residues" evidence="1">
    <location>
        <begin position="1669"/>
        <end position="1689"/>
    </location>
</feature>
<dbReference type="PANTHER" id="PTHR37287:SF1">
    <property type="entry name" value="INO EIGHTY SUBUNIT 1"/>
    <property type="match status" value="1"/>
</dbReference>
<dbReference type="InterPro" id="IPR038014">
    <property type="entry name" value="Ies1"/>
</dbReference>
<evidence type="ECO:0000256" key="1">
    <source>
        <dbReference type="SAM" id="MobiDB-lite"/>
    </source>
</evidence>
<feature type="region of interest" description="Disordered" evidence="1">
    <location>
        <begin position="1114"/>
        <end position="1222"/>
    </location>
</feature>
<feature type="compositionally biased region" description="Pro residues" evidence="1">
    <location>
        <begin position="243"/>
        <end position="253"/>
    </location>
</feature>
<feature type="compositionally biased region" description="Low complexity" evidence="1">
    <location>
        <begin position="374"/>
        <end position="389"/>
    </location>
</feature>
<evidence type="ECO:0008006" key="4">
    <source>
        <dbReference type="Google" id="ProtNLM"/>
    </source>
</evidence>
<feature type="compositionally biased region" description="Polar residues" evidence="1">
    <location>
        <begin position="20"/>
        <end position="33"/>
    </location>
</feature>